<dbReference type="EMBL" id="CAJVPV010054129">
    <property type="protein sequence ID" value="CAG8782807.1"/>
    <property type="molecule type" value="Genomic_DNA"/>
</dbReference>
<keyword evidence="3" id="KW-1185">Reference proteome</keyword>
<name>A0A9N9JIL2_9GLOM</name>
<feature type="non-terminal residue" evidence="2">
    <location>
        <position position="78"/>
    </location>
</feature>
<sequence>ALQNSQIWNSNDIISENESNENLQDSNISEKMSTIVKLADTIDGYLDNPKTNREILSNQIKRVIRQIRRKNNNLQNVK</sequence>
<organism evidence="2 3">
    <name type="scientific">Acaulospora morrowiae</name>
    <dbReference type="NCBI Taxonomy" id="94023"/>
    <lineage>
        <taxon>Eukaryota</taxon>
        <taxon>Fungi</taxon>
        <taxon>Fungi incertae sedis</taxon>
        <taxon>Mucoromycota</taxon>
        <taxon>Glomeromycotina</taxon>
        <taxon>Glomeromycetes</taxon>
        <taxon>Diversisporales</taxon>
        <taxon>Acaulosporaceae</taxon>
        <taxon>Acaulospora</taxon>
    </lineage>
</organism>
<feature type="compositionally biased region" description="Low complexity" evidence="1">
    <location>
        <begin position="7"/>
        <end position="22"/>
    </location>
</feature>
<proteinExistence type="predicted"/>
<dbReference type="Proteomes" id="UP000789342">
    <property type="component" value="Unassembled WGS sequence"/>
</dbReference>
<gene>
    <name evidence="2" type="ORF">AMORRO_LOCUS17470</name>
</gene>
<dbReference type="AlphaFoldDB" id="A0A9N9JIL2"/>
<evidence type="ECO:0000313" key="3">
    <source>
        <dbReference type="Proteomes" id="UP000789342"/>
    </source>
</evidence>
<dbReference type="OrthoDB" id="2445233at2759"/>
<evidence type="ECO:0000313" key="2">
    <source>
        <dbReference type="EMBL" id="CAG8782807.1"/>
    </source>
</evidence>
<accession>A0A9N9JIL2</accession>
<evidence type="ECO:0000256" key="1">
    <source>
        <dbReference type="SAM" id="MobiDB-lite"/>
    </source>
</evidence>
<reference evidence="2" key="1">
    <citation type="submission" date="2021-06" db="EMBL/GenBank/DDBJ databases">
        <authorList>
            <person name="Kallberg Y."/>
            <person name="Tangrot J."/>
            <person name="Rosling A."/>
        </authorList>
    </citation>
    <scope>NUCLEOTIDE SEQUENCE</scope>
    <source>
        <strain evidence="2">CL551</strain>
    </source>
</reference>
<protein>
    <submittedName>
        <fullName evidence="2">16269_t:CDS:1</fullName>
    </submittedName>
</protein>
<feature type="region of interest" description="Disordered" evidence="1">
    <location>
        <begin position="1"/>
        <end position="26"/>
    </location>
</feature>
<comment type="caution">
    <text evidence="2">The sequence shown here is derived from an EMBL/GenBank/DDBJ whole genome shotgun (WGS) entry which is preliminary data.</text>
</comment>
<feature type="non-terminal residue" evidence="2">
    <location>
        <position position="1"/>
    </location>
</feature>